<dbReference type="EMBL" id="FOHI01000012">
    <property type="protein sequence ID" value="SET67742.1"/>
    <property type="molecule type" value="Genomic_DNA"/>
</dbReference>
<reference evidence="1 2" key="1">
    <citation type="submission" date="2016-10" db="EMBL/GenBank/DDBJ databases">
        <authorList>
            <person name="de Groot N.N."/>
        </authorList>
    </citation>
    <scope>NUCLEOTIDE SEQUENCE [LARGE SCALE GENOMIC DNA]</scope>
    <source>
        <strain evidence="1 2">Nl7</strain>
    </source>
</reference>
<accession>A0A1I0GA65</accession>
<dbReference type="AlphaFoldDB" id="A0A1I0GA65"/>
<dbReference type="Proteomes" id="UP000183339">
    <property type="component" value="Unassembled WGS sequence"/>
</dbReference>
<gene>
    <name evidence="1" type="ORF">SAMN05216412_11254</name>
</gene>
<evidence type="ECO:0000313" key="2">
    <source>
        <dbReference type="Proteomes" id="UP000183339"/>
    </source>
</evidence>
<sequence>MKFRIIVILCALLHACAQQPMILAKPGGDPIQRHKDLTECEYEAAKATASASSAVMYDLRDAVVHDAMIRQRQEQLISTCMLSRGYTYEPLR</sequence>
<name>A0A1I0GA65_9PROT</name>
<organism evidence="1 2">
    <name type="scientific">Nitrosospira multiformis</name>
    <dbReference type="NCBI Taxonomy" id="1231"/>
    <lineage>
        <taxon>Bacteria</taxon>
        <taxon>Pseudomonadati</taxon>
        <taxon>Pseudomonadota</taxon>
        <taxon>Betaproteobacteria</taxon>
        <taxon>Nitrosomonadales</taxon>
        <taxon>Nitrosomonadaceae</taxon>
        <taxon>Nitrosospira</taxon>
    </lineage>
</organism>
<proteinExistence type="predicted"/>
<dbReference type="RefSeq" id="WP_074709259.1">
    <property type="nucleotide sequence ID" value="NZ_FOHI01000012.1"/>
</dbReference>
<evidence type="ECO:0000313" key="1">
    <source>
        <dbReference type="EMBL" id="SET67742.1"/>
    </source>
</evidence>
<protein>
    <submittedName>
        <fullName evidence="1">Uncharacterized protein</fullName>
    </submittedName>
</protein>